<evidence type="ECO:0000256" key="1">
    <source>
        <dbReference type="ARBA" id="ARBA00004383"/>
    </source>
</evidence>
<sequence length="310" mass="34387">MSTAPDLFERSIAATTGWPLGTSSRLNLAILASIILHAVVLFGITFKFPLPENSKAFTSLEVVLVNSRSASRPNKPDALAQATLDGGGNTDSNRRAKTPFPVIPKHSNTADTVADTAVATQKMEQLEQEEQRLMAAVNSDDDHSVYQADLPFAQSEQSQAFDASDLLQRSFEIARLEAQTAQNHEVYQKRPKRKFVGARTQEYRFARYVEDWRLKVERVGNLNYPEAARREQLYGNLQLTVGIKSDGSLESIAINRPSGKKVLDEAAVRIVNLAGQNGFAPFPPEISRDTDVLHITRTWVFTRSDQLASE</sequence>
<evidence type="ECO:0000256" key="6">
    <source>
        <dbReference type="ARBA" id="ARBA00022692"/>
    </source>
</evidence>
<evidence type="ECO:0000313" key="14">
    <source>
        <dbReference type="Proteomes" id="UP000183107"/>
    </source>
</evidence>
<gene>
    <name evidence="13" type="ORF">SAMN05216386_1343</name>
</gene>
<keyword evidence="14" id="KW-1185">Reference proteome</keyword>
<dbReference type="PANTHER" id="PTHR33446">
    <property type="entry name" value="PROTEIN TONB-RELATED"/>
    <property type="match status" value="1"/>
</dbReference>
<proteinExistence type="inferred from homology"/>
<dbReference type="Proteomes" id="UP000183107">
    <property type="component" value="Unassembled WGS sequence"/>
</dbReference>
<dbReference type="InterPro" id="IPR037682">
    <property type="entry name" value="TonB_C"/>
</dbReference>
<comment type="similarity">
    <text evidence="2">Belongs to the TonB family.</text>
</comment>
<dbReference type="Pfam" id="PF03544">
    <property type="entry name" value="TonB_C"/>
    <property type="match status" value="1"/>
</dbReference>
<evidence type="ECO:0000256" key="11">
    <source>
        <dbReference type="SAM" id="Phobius"/>
    </source>
</evidence>
<dbReference type="PANTHER" id="PTHR33446:SF11">
    <property type="entry name" value="TONB3"/>
    <property type="match status" value="1"/>
</dbReference>
<dbReference type="PROSITE" id="PS52015">
    <property type="entry name" value="TONB_CTD"/>
    <property type="match status" value="1"/>
</dbReference>
<feature type="region of interest" description="Disordered" evidence="10">
    <location>
        <begin position="70"/>
        <end position="107"/>
    </location>
</feature>
<evidence type="ECO:0000256" key="9">
    <source>
        <dbReference type="ARBA" id="ARBA00023136"/>
    </source>
</evidence>
<evidence type="ECO:0000256" key="3">
    <source>
        <dbReference type="ARBA" id="ARBA00022448"/>
    </source>
</evidence>
<protein>
    <submittedName>
        <fullName evidence="13">Protein TonB</fullName>
    </submittedName>
</protein>
<keyword evidence="3" id="KW-0813">Transport</keyword>
<organism evidence="13 14">
    <name type="scientific">Nitrosospira briensis</name>
    <dbReference type="NCBI Taxonomy" id="35799"/>
    <lineage>
        <taxon>Bacteria</taxon>
        <taxon>Pseudomonadati</taxon>
        <taxon>Pseudomonadota</taxon>
        <taxon>Betaproteobacteria</taxon>
        <taxon>Nitrosomonadales</taxon>
        <taxon>Nitrosomonadaceae</taxon>
        <taxon>Nitrosospira</taxon>
    </lineage>
</organism>
<dbReference type="InterPro" id="IPR006260">
    <property type="entry name" value="TonB/TolA_C"/>
</dbReference>
<evidence type="ECO:0000256" key="7">
    <source>
        <dbReference type="ARBA" id="ARBA00022927"/>
    </source>
</evidence>
<dbReference type="NCBIfam" id="TIGR01352">
    <property type="entry name" value="tonB_Cterm"/>
    <property type="match status" value="1"/>
</dbReference>
<feature type="domain" description="TonB C-terminal" evidence="12">
    <location>
        <begin position="209"/>
        <end position="310"/>
    </location>
</feature>
<dbReference type="InterPro" id="IPR051045">
    <property type="entry name" value="TonB-dependent_transducer"/>
</dbReference>
<dbReference type="AlphaFoldDB" id="A0A1I5AED7"/>
<evidence type="ECO:0000259" key="12">
    <source>
        <dbReference type="PROSITE" id="PS52015"/>
    </source>
</evidence>
<evidence type="ECO:0000313" key="13">
    <source>
        <dbReference type="EMBL" id="SFN60793.1"/>
    </source>
</evidence>
<keyword evidence="7" id="KW-0653">Protein transport</keyword>
<name>A0A1I5AED7_9PROT</name>
<dbReference type="GO" id="GO:0031992">
    <property type="term" value="F:energy transducer activity"/>
    <property type="evidence" value="ECO:0007669"/>
    <property type="project" value="TreeGrafter"/>
</dbReference>
<accession>A0A1I5AED7</accession>
<keyword evidence="8 11" id="KW-1133">Transmembrane helix</keyword>
<dbReference type="RefSeq" id="WP_083396694.1">
    <property type="nucleotide sequence ID" value="NZ_FOVJ01000002.1"/>
</dbReference>
<dbReference type="GO" id="GO:0098797">
    <property type="term" value="C:plasma membrane protein complex"/>
    <property type="evidence" value="ECO:0007669"/>
    <property type="project" value="TreeGrafter"/>
</dbReference>
<reference evidence="14" key="1">
    <citation type="submission" date="2016-10" db="EMBL/GenBank/DDBJ databases">
        <authorList>
            <person name="Varghese N."/>
        </authorList>
    </citation>
    <scope>NUCLEOTIDE SEQUENCE [LARGE SCALE GENOMIC DNA]</scope>
    <source>
        <strain evidence="14">Nsp8</strain>
    </source>
</reference>
<keyword evidence="5" id="KW-0997">Cell inner membrane</keyword>
<keyword evidence="9 11" id="KW-0472">Membrane</keyword>
<comment type="subcellular location">
    <subcellularLocation>
        <location evidence="1">Cell inner membrane</location>
        <topology evidence="1">Single-pass membrane protein</topology>
        <orientation evidence="1">Periplasmic side</orientation>
    </subcellularLocation>
</comment>
<dbReference type="GO" id="GO:0015031">
    <property type="term" value="P:protein transport"/>
    <property type="evidence" value="ECO:0007669"/>
    <property type="project" value="UniProtKB-KW"/>
</dbReference>
<dbReference type="EMBL" id="FOVJ01000002">
    <property type="protein sequence ID" value="SFN60793.1"/>
    <property type="molecule type" value="Genomic_DNA"/>
</dbReference>
<evidence type="ECO:0000256" key="4">
    <source>
        <dbReference type="ARBA" id="ARBA00022475"/>
    </source>
</evidence>
<dbReference type="SUPFAM" id="SSF74653">
    <property type="entry name" value="TolA/TonB C-terminal domain"/>
    <property type="match status" value="1"/>
</dbReference>
<keyword evidence="6 11" id="KW-0812">Transmembrane</keyword>
<evidence type="ECO:0000256" key="8">
    <source>
        <dbReference type="ARBA" id="ARBA00022989"/>
    </source>
</evidence>
<feature type="transmembrane region" description="Helical" evidence="11">
    <location>
        <begin position="26"/>
        <end position="46"/>
    </location>
</feature>
<evidence type="ECO:0000256" key="5">
    <source>
        <dbReference type="ARBA" id="ARBA00022519"/>
    </source>
</evidence>
<dbReference type="GO" id="GO:0055085">
    <property type="term" value="P:transmembrane transport"/>
    <property type="evidence" value="ECO:0007669"/>
    <property type="project" value="InterPro"/>
</dbReference>
<dbReference type="Gene3D" id="3.30.1150.10">
    <property type="match status" value="1"/>
</dbReference>
<dbReference type="OrthoDB" id="9803361at2"/>
<keyword evidence="4" id="KW-1003">Cell membrane</keyword>
<evidence type="ECO:0000256" key="10">
    <source>
        <dbReference type="SAM" id="MobiDB-lite"/>
    </source>
</evidence>
<evidence type="ECO:0000256" key="2">
    <source>
        <dbReference type="ARBA" id="ARBA00006555"/>
    </source>
</evidence>